<reference evidence="1 2" key="1">
    <citation type="submission" date="2019-06" db="EMBL/GenBank/DDBJ databases">
        <title>Sequencing the genomes of 1000 actinobacteria strains.</title>
        <authorList>
            <person name="Klenk H.-P."/>
        </authorList>
    </citation>
    <scope>NUCLEOTIDE SEQUENCE [LARGE SCALE GENOMIC DNA]</scope>
    <source>
        <strain evidence="1 2">DSM 103495</strain>
    </source>
</reference>
<dbReference type="AlphaFoldDB" id="A0A543EYB1"/>
<gene>
    <name evidence="1" type="ORF">FB390_6708</name>
</gene>
<dbReference type="Proteomes" id="UP000316331">
    <property type="component" value="Unassembled WGS sequence"/>
</dbReference>
<protein>
    <submittedName>
        <fullName evidence="1">Uncharacterized protein</fullName>
    </submittedName>
</protein>
<accession>A0A543EYB1</accession>
<evidence type="ECO:0000313" key="1">
    <source>
        <dbReference type="EMBL" id="TQM26509.1"/>
    </source>
</evidence>
<proteinExistence type="predicted"/>
<evidence type="ECO:0000313" key="2">
    <source>
        <dbReference type="Proteomes" id="UP000316331"/>
    </source>
</evidence>
<comment type="caution">
    <text evidence="1">The sequence shown here is derived from an EMBL/GenBank/DDBJ whole genome shotgun (WGS) entry which is preliminary data.</text>
</comment>
<sequence length="52" mass="5736">MDRLAQLVVLARGAETQLTDVQQRLRELGWAYDDLITEVGSGARRLPGADPN</sequence>
<organism evidence="1 2">
    <name type="scientific">Nocardia bhagyanarayanae</name>
    <dbReference type="NCBI Taxonomy" id="1215925"/>
    <lineage>
        <taxon>Bacteria</taxon>
        <taxon>Bacillati</taxon>
        <taxon>Actinomycetota</taxon>
        <taxon>Actinomycetes</taxon>
        <taxon>Mycobacteriales</taxon>
        <taxon>Nocardiaceae</taxon>
        <taxon>Nocardia</taxon>
    </lineage>
</organism>
<dbReference type="EMBL" id="VFPG01000002">
    <property type="protein sequence ID" value="TQM26509.1"/>
    <property type="molecule type" value="Genomic_DNA"/>
</dbReference>
<keyword evidence="2" id="KW-1185">Reference proteome</keyword>
<name>A0A543EYB1_9NOCA</name>